<dbReference type="Proteomes" id="UP000030377">
    <property type="component" value="Unassembled WGS sequence"/>
</dbReference>
<evidence type="ECO:0000313" key="2">
    <source>
        <dbReference type="Proteomes" id="UP000030377"/>
    </source>
</evidence>
<accession>A0A0A3XN56</accession>
<dbReference type="EMBL" id="JRPN01000024">
    <property type="protein sequence ID" value="KGT75820.1"/>
    <property type="molecule type" value="Genomic_DNA"/>
</dbReference>
<name>A0A0A3XN56_BRAJP</name>
<proteinExistence type="predicted"/>
<evidence type="ECO:0000313" key="1">
    <source>
        <dbReference type="EMBL" id="KGT75820.1"/>
    </source>
</evidence>
<dbReference type="RefSeq" id="WP_041958580.1">
    <property type="nucleotide sequence ID" value="NZ_JRPN01000024.1"/>
</dbReference>
<organism evidence="1 2">
    <name type="scientific">Bradyrhizobium japonicum</name>
    <dbReference type="NCBI Taxonomy" id="375"/>
    <lineage>
        <taxon>Bacteria</taxon>
        <taxon>Pseudomonadati</taxon>
        <taxon>Pseudomonadota</taxon>
        <taxon>Alphaproteobacteria</taxon>
        <taxon>Hyphomicrobiales</taxon>
        <taxon>Nitrobacteraceae</taxon>
        <taxon>Bradyrhizobium</taxon>
    </lineage>
</organism>
<sequence>MTFRARPANLRQHEAIAIEHEGQRYKIGLGRQIACNGSCGGHYRFTPVVEVFLNGQKVNSPIDVLVSDAAILMSMLIQYGCPPADIFHAMKRNPDGSPASPLGRAAAYLVEEQ</sequence>
<protein>
    <submittedName>
        <fullName evidence="1">Uncharacterized protein</fullName>
    </submittedName>
</protein>
<dbReference type="AlphaFoldDB" id="A0A0A3XN56"/>
<gene>
    <name evidence="1" type="ORF">MA20_32030</name>
</gene>
<reference evidence="1 2" key="1">
    <citation type="submission" date="2014-09" db="EMBL/GenBank/DDBJ databases">
        <title>Draft genome of Bradyrhizobium japonicum Is-34.</title>
        <authorList>
            <person name="Tsurumaru H."/>
            <person name="Yamakawa T."/>
            <person name="Hashimoto S."/>
            <person name="Okizaki K."/>
            <person name="Kanesaki Y."/>
            <person name="Yoshikawa H."/>
            <person name="Yajima S."/>
        </authorList>
    </citation>
    <scope>NUCLEOTIDE SEQUENCE [LARGE SCALE GENOMIC DNA]</scope>
    <source>
        <strain evidence="1 2">Is-34</strain>
    </source>
</reference>
<comment type="caution">
    <text evidence="1">The sequence shown here is derived from an EMBL/GenBank/DDBJ whole genome shotgun (WGS) entry which is preliminary data.</text>
</comment>